<dbReference type="PANTHER" id="PTHR38041:SF1">
    <property type="entry name" value="CHORISMATE MUTASE"/>
    <property type="match status" value="1"/>
</dbReference>
<dbReference type="InterPro" id="IPR011279">
    <property type="entry name" value="Chorismate_mutase_GmP"/>
</dbReference>
<sequence length="86" mass="10230">MLEKPRAEINKIDAKIVALLEKRYLCVDEVVRIKKENNLPTLDSKREEEVIARLQEMITEKEYEEAILKTFQSMMDISKEYQKGKR</sequence>
<evidence type="ECO:0000313" key="3">
    <source>
        <dbReference type="Proteomes" id="UP000288197"/>
    </source>
</evidence>
<comment type="caution">
    <text evidence="2">The sequence shown here is derived from an EMBL/GenBank/DDBJ whole genome shotgun (WGS) entry which is preliminary data.</text>
</comment>
<evidence type="ECO:0000313" key="2">
    <source>
        <dbReference type="EMBL" id="RST99426.1"/>
    </source>
</evidence>
<dbReference type="SMART" id="SM00830">
    <property type="entry name" value="CM_2"/>
    <property type="match status" value="1"/>
</dbReference>
<dbReference type="OrthoDB" id="9802281at2"/>
<protein>
    <submittedName>
        <fullName evidence="2">Chorismate mutase</fullName>
    </submittedName>
</protein>
<dbReference type="GO" id="GO:0046417">
    <property type="term" value="P:chorismate metabolic process"/>
    <property type="evidence" value="ECO:0007669"/>
    <property type="project" value="InterPro"/>
</dbReference>
<dbReference type="InterPro" id="IPR036263">
    <property type="entry name" value="Chorismate_II_sf"/>
</dbReference>
<dbReference type="GO" id="GO:0009697">
    <property type="term" value="P:salicylic acid biosynthetic process"/>
    <property type="evidence" value="ECO:0007669"/>
    <property type="project" value="TreeGrafter"/>
</dbReference>
<dbReference type="SUPFAM" id="SSF48600">
    <property type="entry name" value="Chorismate mutase II"/>
    <property type="match status" value="1"/>
</dbReference>
<dbReference type="NCBIfam" id="TIGR01805">
    <property type="entry name" value="CM_mono_grmpos"/>
    <property type="match status" value="1"/>
</dbReference>
<dbReference type="Gene3D" id="1.20.59.10">
    <property type="entry name" value="Chorismate mutase"/>
    <property type="match status" value="1"/>
</dbReference>
<reference evidence="2 3" key="1">
    <citation type="submission" date="2017-05" db="EMBL/GenBank/DDBJ databases">
        <title>Vagococcus spp. assemblies.</title>
        <authorList>
            <person name="Gulvik C.A."/>
        </authorList>
    </citation>
    <scope>NUCLEOTIDE SEQUENCE [LARGE SCALE GENOMIC DNA]</scope>
    <source>
        <strain evidence="2 3">NCFB 2497</strain>
    </source>
</reference>
<dbReference type="Pfam" id="PF01817">
    <property type="entry name" value="CM_2"/>
    <property type="match status" value="1"/>
</dbReference>
<keyword evidence="1" id="KW-0413">Isomerase</keyword>
<dbReference type="PROSITE" id="PS51168">
    <property type="entry name" value="CHORISMATE_MUT_2"/>
    <property type="match status" value="1"/>
</dbReference>
<gene>
    <name evidence="2" type="ORF">CBF32_11825</name>
</gene>
<dbReference type="InterPro" id="IPR002701">
    <property type="entry name" value="CM_II_prokaryot"/>
</dbReference>
<dbReference type="PANTHER" id="PTHR38041">
    <property type="entry name" value="CHORISMATE MUTASE"/>
    <property type="match status" value="1"/>
</dbReference>
<dbReference type="AlphaFoldDB" id="A0A369AND6"/>
<organism evidence="2 3">
    <name type="scientific">Vagococcus fluvialis</name>
    <dbReference type="NCBI Taxonomy" id="2738"/>
    <lineage>
        <taxon>Bacteria</taxon>
        <taxon>Bacillati</taxon>
        <taxon>Bacillota</taxon>
        <taxon>Bacilli</taxon>
        <taxon>Lactobacillales</taxon>
        <taxon>Enterococcaceae</taxon>
        <taxon>Vagococcus</taxon>
    </lineage>
</organism>
<dbReference type="RefSeq" id="WP_114290431.1">
    <property type="nucleotide sequence ID" value="NZ_CP081461.1"/>
</dbReference>
<keyword evidence="3" id="KW-1185">Reference proteome</keyword>
<proteinExistence type="predicted"/>
<dbReference type="Proteomes" id="UP000288197">
    <property type="component" value="Unassembled WGS sequence"/>
</dbReference>
<dbReference type="InterPro" id="IPR051331">
    <property type="entry name" value="Chorismate_mutase-related"/>
</dbReference>
<dbReference type="InterPro" id="IPR036979">
    <property type="entry name" value="CM_dom_sf"/>
</dbReference>
<dbReference type="GeneID" id="63147414"/>
<name>A0A369AND6_9ENTE</name>
<accession>A0A369AND6</accession>
<dbReference type="GO" id="GO:0004106">
    <property type="term" value="F:chorismate mutase activity"/>
    <property type="evidence" value="ECO:0007669"/>
    <property type="project" value="InterPro"/>
</dbReference>
<dbReference type="EMBL" id="NGJX01000015">
    <property type="protein sequence ID" value="RST99426.1"/>
    <property type="molecule type" value="Genomic_DNA"/>
</dbReference>
<evidence type="ECO:0000256" key="1">
    <source>
        <dbReference type="ARBA" id="ARBA00023235"/>
    </source>
</evidence>